<protein>
    <submittedName>
        <fullName evidence="3">Sensor histidine kinase RcsC</fullName>
        <ecNumber evidence="3">2.7.13.3</ecNumber>
    </submittedName>
</protein>
<dbReference type="PANTHER" id="PTHR44591">
    <property type="entry name" value="STRESS RESPONSE REGULATOR PROTEIN 1"/>
    <property type="match status" value="1"/>
</dbReference>
<dbReference type="InterPro" id="IPR001789">
    <property type="entry name" value="Sig_transdc_resp-reg_receiver"/>
</dbReference>
<sequence>MRYEGNVYQLLAQPILSPSGALLYIIISLSGLEGVLSADMAADLPSWPAAAPETTTAVKPLHPIRNILLVDDAEAHLKIAIGMLKSMGYAVTGTADGATALKLFATESFDAVLTDLWMPGMSGEMLARELRKCPGGMECRIYAITADPDTAGDFDAEYFDGMTTKPLTIGALRQLLSN</sequence>
<keyword evidence="1" id="KW-0597">Phosphoprotein</keyword>
<gene>
    <name evidence="3" type="primary">rcsC_200</name>
    <name evidence="3" type="ORF">SDC9_110927</name>
</gene>
<dbReference type="InterPro" id="IPR050595">
    <property type="entry name" value="Bact_response_regulator"/>
</dbReference>
<keyword evidence="3" id="KW-0808">Transferase</keyword>
<dbReference type="SUPFAM" id="SSF52172">
    <property type="entry name" value="CheY-like"/>
    <property type="match status" value="1"/>
</dbReference>
<feature type="domain" description="Response regulatory" evidence="2">
    <location>
        <begin position="66"/>
        <end position="178"/>
    </location>
</feature>
<dbReference type="PANTHER" id="PTHR44591:SF3">
    <property type="entry name" value="RESPONSE REGULATORY DOMAIN-CONTAINING PROTEIN"/>
    <property type="match status" value="1"/>
</dbReference>
<dbReference type="InterPro" id="IPR011006">
    <property type="entry name" value="CheY-like_superfamily"/>
</dbReference>
<proteinExistence type="predicted"/>
<keyword evidence="3" id="KW-0418">Kinase</keyword>
<accession>A0A645BHK9</accession>
<reference evidence="3" key="1">
    <citation type="submission" date="2019-08" db="EMBL/GenBank/DDBJ databases">
        <authorList>
            <person name="Kucharzyk K."/>
            <person name="Murdoch R.W."/>
            <person name="Higgins S."/>
            <person name="Loffler F."/>
        </authorList>
    </citation>
    <scope>NUCLEOTIDE SEQUENCE</scope>
</reference>
<organism evidence="3">
    <name type="scientific">bioreactor metagenome</name>
    <dbReference type="NCBI Taxonomy" id="1076179"/>
    <lineage>
        <taxon>unclassified sequences</taxon>
        <taxon>metagenomes</taxon>
        <taxon>ecological metagenomes</taxon>
    </lineage>
</organism>
<evidence type="ECO:0000259" key="2">
    <source>
        <dbReference type="PROSITE" id="PS50110"/>
    </source>
</evidence>
<dbReference type="Pfam" id="PF00072">
    <property type="entry name" value="Response_reg"/>
    <property type="match status" value="1"/>
</dbReference>
<dbReference type="CDD" id="cd17546">
    <property type="entry name" value="REC_hyHK_CKI1_RcsC-like"/>
    <property type="match status" value="1"/>
</dbReference>
<dbReference type="AlphaFoldDB" id="A0A645BHK9"/>
<dbReference type="EMBL" id="VSSQ01019742">
    <property type="protein sequence ID" value="MPM64041.1"/>
    <property type="molecule type" value="Genomic_DNA"/>
</dbReference>
<dbReference type="GO" id="GO:0004673">
    <property type="term" value="F:protein histidine kinase activity"/>
    <property type="evidence" value="ECO:0007669"/>
    <property type="project" value="UniProtKB-EC"/>
</dbReference>
<comment type="caution">
    <text evidence="3">The sequence shown here is derived from an EMBL/GenBank/DDBJ whole genome shotgun (WGS) entry which is preliminary data.</text>
</comment>
<dbReference type="SMART" id="SM00448">
    <property type="entry name" value="REC"/>
    <property type="match status" value="1"/>
</dbReference>
<name>A0A645BHK9_9ZZZZ</name>
<dbReference type="GO" id="GO:0000160">
    <property type="term" value="P:phosphorelay signal transduction system"/>
    <property type="evidence" value="ECO:0007669"/>
    <property type="project" value="InterPro"/>
</dbReference>
<dbReference type="Gene3D" id="3.40.50.2300">
    <property type="match status" value="1"/>
</dbReference>
<dbReference type="PROSITE" id="PS50110">
    <property type="entry name" value="RESPONSE_REGULATORY"/>
    <property type="match status" value="1"/>
</dbReference>
<dbReference type="EC" id="2.7.13.3" evidence="3"/>
<evidence type="ECO:0000256" key="1">
    <source>
        <dbReference type="ARBA" id="ARBA00022553"/>
    </source>
</evidence>
<evidence type="ECO:0000313" key="3">
    <source>
        <dbReference type="EMBL" id="MPM64041.1"/>
    </source>
</evidence>